<proteinExistence type="predicted"/>
<evidence type="ECO:0008006" key="6">
    <source>
        <dbReference type="Google" id="ProtNLM"/>
    </source>
</evidence>
<keyword evidence="5" id="KW-1185">Reference proteome</keyword>
<dbReference type="EMBL" id="MU250523">
    <property type="protein sequence ID" value="KAG7452650.1"/>
    <property type="molecule type" value="Genomic_DNA"/>
</dbReference>
<dbReference type="PANTHER" id="PTHR31836:SF28">
    <property type="entry name" value="SRCR DOMAIN-CONTAINING PROTEIN-RELATED"/>
    <property type="match status" value="1"/>
</dbReference>
<feature type="region of interest" description="Disordered" evidence="2">
    <location>
        <begin position="163"/>
        <end position="248"/>
    </location>
</feature>
<dbReference type="InterPro" id="IPR051477">
    <property type="entry name" value="Expansin_CellWall"/>
</dbReference>
<evidence type="ECO:0000256" key="3">
    <source>
        <dbReference type="SAM" id="SignalP"/>
    </source>
</evidence>
<sequence>MFFYIPFVTLALSLAALAVPHDNIHAHRHNGVAKRARGDLNTFVKRYDNARWTYYDVGLGSCGSTSVSTDYIVALNSDQYGSGYPGPYCFQTITMTYGGKTTTATIMDECPGCPYGGLDLSRGLFDFFADESVGVLYGTWTFNSGNSGTSSSSSTTYVYTPTTTSTTSQWTPSTTSSSSQWTPTTTSTTWTPTTTSTSSIWSSSSSSSSSTWSPTTASSSSTWSSSSSSSSSASSSSSSPSSSSSHDWSSASASSTSVWSTYSSNNIVVPTGTVEEGTSDDPQILSYIYQVVVNAAVMAVLGAQDLQ</sequence>
<dbReference type="RefSeq" id="XP_043046150.1">
    <property type="nucleotide sequence ID" value="XM_043184750.1"/>
</dbReference>
<name>A0A9P7W556_9AGAR</name>
<dbReference type="Proteomes" id="UP000812287">
    <property type="component" value="Unassembled WGS sequence"/>
</dbReference>
<dbReference type="OrthoDB" id="623670at2759"/>
<evidence type="ECO:0000313" key="5">
    <source>
        <dbReference type="Proteomes" id="UP000812287"/>
    </source>
</evidence>
<feature type="signal peptide" evidence="3">
    <location>
        <begin position="1"/>
        <end position="18"/>
    </location>
</feature>
<keyword evidence="1 3" id="KW-0732">Signal</keyword>
<evidence type="ECO:0000256" key="2">
    <source>
        <dbReference type="SAM" id="MobiDB-lite"/>
    </source>
</evidence>
<dbReference type="Gene3D" id="2.40.40.10">
    <property type="entry name" value="RlpA-like domain"/>
    <property type="match status" value="1"/>
</dbReference>
<dbReference type="GeneID" id="66107047"/>
<comment type="caution">
    <text evidence="4">The sequence shown here is derived from an EMBL/GenBank/DDBJ whole genome shotgun (WGS) entry which is preliminary data.</text>
</comment>
<feature type="chain" id="PRO_5040195800" description="Expansin family protein" evidence="3">
    <location>
        <begin position="19"/>
        <end position="307"/>
    </location>
</feature>
<evidence type="ECO:0000256" key="1">
    <source>
        <dbReference type="ARBA" id="ARBA00022729"/>
    </source>
</evidence>
<dbReference type="InterPro" id="IPR036908">
    <property type="entry name" value="RlpA-like_sf"/>
</dbReference>
<dbReference type="CDD" id="cd22191">
    <property type="entry name" value="DPBB_RlpA_EXP_N-like"/>
    <property type="match status" value="1"/>
</dbReference>
<dbReference type="PANTHER" id="PTHR31836">
    <property type="match status" value="1"/>
</dbReference>
<gene>
    <name evidence="4" type="ORF">BT62DRAFT_925206</name>
</gene>
<dbReference type="SUPFAM" id="SSF50685">
    <property type="entry name" value="Barwin-like endoglucanases"/>
    <property type="match status" value="1"/>
</dbReference>
<protein>
    <recommendedName>
        <fullName evidence="6">Expansin family protein</fullName>
    </recommendedName>
</protein>
<accession>A0A9P7W556</accession>
<dbReference type="AlphaFoldDB" id="A0A9P7W556"/>
<reference evidence="4" key="1">
    <citation type="submission" date="2020-11" db="EMBL/GenBank/DDBJ databases">
        <title>Adaptations for nitrogen fixation in a non-lichenized fungal sporocarp promotes dispersal by wood-feeding termites.</title>
        <authorList>
            <consortium name="DOE Joint Genome Institute"/>
            <person name="Koch R.A."/>
            <person name="Yoon G."/>
            <person name="Arayal U."/>
            <person name="Lail K."/>
            <person name="Amirebrahimi M."/>
            <person name="Labutti K."/>
            <person name="Lipzen A."/>
            <person name="Riley R."/>
            <person name="Barry K."/>
            <person name="Henrissat B."/>
            <person name="Grigoriev I.V."/>
            <person name="Herr J.R."/>
            <person name="Aime M.C."/>
        </authorList>
    </citation>
    <scope>NUCLEOTIDE SEQUENCE</scope>
    <source>
        <strain evidence="4">MCA 3950</strain>
    </source>
</reference>
<evidence type="ECO:0000313" key="4">
    <source>
        <dbReference type="EMBL" id="KAG7452650.1"/>
    </source>
</evidence>
<organism evidence="4 5">
    <name type="scientific">Guyanagaster necrorhizus</name>
    <dbReference type="NCBI Taxonomy" id="856835"/>
    <lineage>
        <taxon>Eukaryota</taxon>
        <taxon>Fungi</taxon>
        <taxon>Dikarya</taxon>
        <taxon>Basidiomycota</taxon>
        <taxon>Agaricomycotina</taxon>
        <taxon>Agaricomycetes</taxon>
        <taxon>Agaricomycetidae</taxon>
        <taxon>Agaricales</taxon>
        <taxon>Marasmiineae</taxon>
        <taxon>Physalacriaceae</taxon>
        <taxon>Guyanagaster</taxon>
    </lineage>
</organism>